<gene>
    <name evidence="1" type="ORF">L485_22520</name>
</gene>
<keyword evidence="2" id="KW-1185">Reference proteome</keyword>
<evidence type="ECO:0000313" key="2">
    <source>
        <dbReference type="Proteomes" id="UP000015524"/>
    </source>
</evidence>
<dbReference type="PATRIC" id="fig|1114964.3.peg.4418"/>
<dbReference type="RefSeq" id="WP_021247027.1">
    <property type="nucleotide sequence ID" value="NZ_ATIB01000088.1"/>
</dbReference>
<reference evidence="1 2" key="1">
    <citation type="journal article" date="2013" name="Genome Announc.">
        <title>Draft Genome Sequence of a Hexachlorocyclohexane-Degrading Bacterium, Sphingobium baderi Strain LL03T.</title>
        <authorList>
            <person name="Kaur J."/>
            <person name="Verma H."/>
            <person name="Tripathi C."/>
            <person name="Khurana J.P."/>
            <person name="Lal R."/>
        </authorList>
    </citation>
    <scope>NUCLEOTIDE SEQUENCE [LARGE SCALE GENOMIC DNA]</scope>
    <source>
        <strain evidence="1 2">LL03</strain>
    </source>
</reference>
<organism evidence="1 2">
    <name type="scientific">Sphingobium baderi LL03</name>
    <dbReference type="NCBI Taxonomy" id="1114964"/>
    <lineage>
        <taxon>Bacteria</taxon>
        <taxon>Pseudomonadati</taxon>
        <taxon>Pseudomonadota</taxon>
        <taxon>Alphaproteobacteria</taxon>
        <taxon>Sphingomonadales</taxon>
        <taxon>Sphingomonadaceae</taxon>
        <taxon>Sphingobium</taxon>
    </lineage>
</organism>
<evidence type="ECO:0000313" key="1">
    <source>
        <dbReference type="EMBL" id="EQA96858.1"/>
    </source>
</evidence>
<comment type="caution">
    <text evidence="1">The sequence shown here is derived from an EMBL/GenBank/DDBJ whole genome shotgun (WGS) entry which is preliminary data.</text>
</comment>
<proteinExistence type="predicted"/>
<accession>T0HH48</accession>
<evidence type="ECO:0008006" key="3">
    <source>
        <dbReference type="Google" id="ProtNLM"/>
    </source>
</evidence>
<sequence>MDATLKNALAQPAVLLFGALRMELPDYTLRLLDGSATLVIGGETYVGKDGTFGTIASISELTEEIGDSAPEITVTLFPPDVSATAVLSHPNMQGSVVHLMVGAVDMASGLVIGTPETLFLGEIDVPTIGIDQSGARTVEYTVVSVFERLFEVEEGQRASDGWHQSIHPDELGLEFMTGTDVNLYWGAAPPKSNSTAKSGWAGIIQQSAANWQARQ</sequence>
<dbReference type="eggNOG" id="ENOG5030TS1">
    <property type="taxonomic scope" value="Bacteria"/>
</dbReference>
<protein>
    <recommendedName>
        <fullName evidence="3">DUF2163 domain-containing protein</fullName>
    </recommendedName>
</protein>
<name>T0HH48_9SPHN</name>
<dbReference type="OrthoDB" id="7554791at2"/>
<dbReference type="AlphaFoldDB" id="T0HH48"/>
<dbReference type="Proteomes" id="UP000015524">
    <property type="component" value="Unassembled WGS sequence"/>
</dbReference>
<dbReference type="EMBL" id="ATIB01000088">
    <property type="protein sequence ID" value="EQA96858.1"/>
    <property type="molecule type" value="Genomic_DNA"/>
</dbReference>